<dbReference type="InterPro" id="IPR011009">
    <property type="entry name" value="Kinase-like_dom_sf"/>
</dbReference>
<evidence type="ECO:0000313" key="3">
    <source>
        <dbReference type="Proteomes" id="UP000676565"/>
    </source>
</evidence>
<feature type="compositionally biased region" description="Polar residues" evidence="1">
    <location>
        <begin position="210"/>
        <end position="223"/>
    </location>
</feature>
<name>A0ABS5C2Y1_9BACT</name>
<feature type="region of interest" description="Disordered" evidence="1">
    <location>
        <begin position="177"/>
        <end position="261"/>
    </location>
</feature>
<keyword evidence="3" id="KW-1185">Reference proteome</keyword>
<evidence type="ECO:0000313" key="2">
    <source>
        <dbReference type="EMBL" id="MBP3960347.1"/>
    </source>
</evidence>
<organism evidence="2 3">
    <name type="scientific">Gemmata palustris</name>
    <dbReference type="NCBI Taxonomy" id="2822762"/>
    <lineage>
        <taxon>Bacteria</taxon>
        <taxon>Pseudomonadati</taxon>
        <taxon>Planctomycetota</taxon>
        <taxon>Planctomycetia</taxon>
        <taxon>Gemmatales</taxon>
        <taxon>Gemmataceae</taxon>
        <taxon>Gemmata</taxon>
    </lineage>
</organism>
<dbReference type="Proteomes" id="UP000676565">
    <property type="component" value="Unassembled WGS sequence"/>
</dbReference>
<reference evidence="2 3" key="1">
    <citation type="submission" date="2021-04" db="EMBL/GenBank/DDBJ databases">
        <authorList>
            <person name="Ivanova A."/>
        </authorList>
    </citation>
    <scope>NUCLEOTIDE SEQUENCE [LARGE SCALE GENOMIC DNA]</scope>
    <source>
        <strain evidence="2 3">G18</strain>
    </source>
</reference>
<dbReference type="InterPro" id="IPR008271">
    <property type="entry name" value="Ser/Thr_kinase_AS"/>
</dbReference>
<gene>
    <name evidence="2" type="ORF">J8F10_34395</name>
</gene>
<protein>
    <recommendedName>
        <fullName evidence="4">Non-specific serine/threonine protein kinase</fullName>
    </recommendedName>
</protein>
<dbReference type="PROSITE" id="PS00108">
    <property type="entry name" value="PROTEIN_KINASE_ST"/>
    <property type="match status" value="1"/>
</dbReference>
<evidence type="ECO:0008006" key="4">
    <source>
        <dbReference type="Google" id="ProtNLM"/>
    </source>
</evidence>
<dbReference type="Gene3D" id="1.10.510.10">
    <property type="entry name" value="Transferase(Phosphotransferase) domain 1"/>
    <property type="match status" value="1"/>
</dbReference>
<dbReference type="Pfam" id="PF06293">
    <property type="entry name" value="Kdo"/>
    <property type="match status" value="2"/>
</dbReference>
<dbReference type="RefSeq" id="WP_210661600.1">
    <property type="nucleotide sequence ID" value="NZ_JAGKQQ010000001.1"/>
</dbReference>
<proteinExistence type="predicted"/>
<accession>A0ABS5C2Y1</accession>
<dbReference type="EMBL" id="JAGKQQ010000001">
    <property type="protein sequence ID" value="MBP3960347.1"/>
    <property type="molecule type" value="Genomic_DNA"/>
</dbReference>
<evidence type="ECO:0000256" key="1">
    <source>
        <dbReference type="SAM" id="MobiDB-lite"/>
    </source>
</evidence>
<comment type="caution">
    <text evidence="2">The sequence shown here is derived from an EMBL/GenBank/DDBJ whole genome shotgun (WGS) entry which is preliminary data.</text>
</comment>
<dbReference type="SUPFAM" id="SSF56112">
    <property type="entry name" value="Protein kinase-like (PK-like)"/>
    <property type="match status" value="2"/>
</dbReference>
<sequence length="645" mass="71133">MFGDVLRKFGSLVAGATGPIVRARGRVWHLSPEGEALFGAAGPALDSWLEDGSAEVVKSGPHRTVYRVALASGTVYVKHCRINGPRAWAREVMRAPKARLEFENAARLRSLGIGAAVPLAWGTSDTRWPGQSFLITRDLAPAIPFPDYLETHALTPGERSALAHALGKFLARLHENGVAHPDPHPGNLLVEQRQPNPLTPFPKKEGGIEPNTTDTEQSATVFSPSLLREGLGERLSDSPPPPPRGAEPNAEDRVPSSAFGSAPPSFLGKGVGGLGSSPQFSLLDVHAIRFGAPLSWAESRANLVRFNRWFQLRASQTDRLRFWRSYCAGRKTLPNLSEKEAKELERETLASNRRFWVARTTRYRGSHRTVRKVRAGQVRGLAVRDLPHDFLRALLASPNDVFTKPGTRFLKQCVSSTVAELEMPTPDGPRTVILKCVNVRSTLDPLKNVFRSSAVRRSWLLGHGLRERWLPTPRPLAMFHVYRGGFLPAEGYLLTEKVPHAIGLPEAVKVCHDARLLRAWGENLARVVRTMHDRGVSHRDLKAPNVMLQNAALDPASATPVLIDLVGVRAGLNAVSFVRRAKELARLNASFLAMPHVTRTERLRFLRAYLSVGERQLDWKTWWNAVSAATAAKVAKNHRSGRVLG</sequence>